<accession>A0A486XUF9</accession>
<protein>
    <submittedName>
        <fullName evidence="8">Chromate transport protein ChrA</fullName>
    </submittedName>
</protein>
<dbReference type="GO" id="GO:0015109">
    <property type="term" value="F:chromate transmembrane transporter activity"/>
    <property type="evidence" value="ECO:0007669"/>
    <property type="project" value="InterPro"/>
</dbReference>
<dbReference type="AlphaFoldDB" id="A0A486XUF9"/>
<dbReference type="PANTHER" id="PTHR33567:SF3">
    <property type="entry name" value="CHROMATE ION TRANSPORTER (EUROFUNG)"/>
    <property type="match status" value="1"/>
</dbReference>
<dbReference type="EMBL" id="CAAJGR010000120">
    <property type="protein sequence ID" value="VHO05356.1"/>
    <property type="molecule type" value="Genomic_DNA"/>
</dbReference>
<evidence type="ECO:0000256" key="6">
    <source>
        <dbReference type="ARBA" id="ARBA00023136"/>
    </source>
</evidence>
<evidence type="ECO:0000256" key="4">
    <source>
        <dbReference type="ARBA" id="ARBA00022692"/>
    </source>
</evidence>
<feature type="transmembrane region" description="Helical" evidence="7">
    <location>
        <begin position="265"/>
        <end position="290"/>
    </location>
</feature>
<dbReference type="NCBIfam" id="TIGR00937">
    <property type="entry name" value="2A51"/>
    <property type="match status" value="1"/>
</dbReference>
<feature type="transmembrane region" description="Helical" evidence="7">
    <location>
        <begin position="120"/>
        <end position="148"/>
    </location>
</feature>
<evidence type="ECO:0000256" key="2">
    <source>
        <dbReference type="ARBA" id="ARBA00005262"/>
    </source>
</evidence>
<feature type="transmembrane region" description="Helical" evidence="7">
    <location>
        <begin position="334"/>
        <end position="364"/>
    </location>
</feature>
<dbReference type="Pfam" id="PF02417">
    <property type="entry name" value="Chromate_transp"/>
    <property type="match status" value="2"/>
</dbReference>
<dbReference type="InterPro" id="IPR003370">
    <property type="entry name" value="Chromate_transpt"/>
</dbReference>
<comment type="subcellular location">
    <subcellularLocation>
        <location evidence="1">Cell membrane</location>
        <topology evidence="1">Multi-pass membrane protein</topology>
    </subcellularLocation>
</comment>
<sequence>MAHLGYFHHEFVQKRRWYSEQGYADIVALCQLLPGPASSQVGMAIGLNAGGYRGALCAWLGFTLPSALLMLAFAYVYLGVAHAENTLWLSGLKIVALAVVTQALWGMAKSLCPDPTRASIALLSATVMLLLSAIWLQIAVMLLAAVIGRIVLPKPAVTPCPEVSINRAVTIGFFLLFILLLLALPLAVSFYDPYWLQLFDSFYRAGALVFGGGHVVLPLLQTELVPEGWLTDDGFLAGYGAAQALPGPLFALASYLGAVTSASIWLGAIIATVAIFLPAFLLLFAALPWWQRLGHYPVVRQAMAGVNAAVVGLLGAALYDPVYTSAITQSSDLALAVLAFLALMYWKIPPYLLVLVAVLAGYLLGVF</sequence>
<keyword evidence="6 7" id="KW-0472">Membrane</keyword>
<evidence type="ECO:0000256" key="3">
    <source>
        <dbReference type="ARBA" id="ARBA00022475"/>
    </source>
</evidence>
<dbReference type="GO" id="GO:0005886">
    <property type="term" value="C:plasma membrane"/>
    <property type="evidence" value="ECO:0007669"/>
    <property type="project" value="UniProtKB-SubCell"/>
</dbReference>
<dbReference type="InterPro" id="IPR014047">
    <property type="entry name" value="Chr_Tranpt_l_chain"/>
</dbReference>
<feature type="transmembrane region" description="Helical" evidence="7">
    <location>
        <begin position="56"/>
        <end position="80"/>
    </location>
</feature>
<dbReference type="PANTHER" id="PTHR33567">
    <property type="entry name" value="CHROMATE ION TRANSPORTER (EUROFUNG)"/>
    <property type="match status" value="1"/>
</dbReference>
<organism evidence="8">
    <name type="scientific">Rheinheimera sp. BAL341</name>
    <dbReference type="NCBI Taxonomy" id="1708203"/>
    <lineage>
        <taxon>Bacteria</taxon>
        <taxon>Pseudomonadati</taxon>
        <taxon>Pseudomonadota</taxon>
        <taxon>Gammaproteobacteria</taxon>
        <taxon>Chromatiales</taxon>
        <taxon>Chromatiaceae</taxon>
        <taxon>Rheinheimera</taxon>
    </lineage>
</organism>
<keyword evidence="4 7" id="KW-0812">Transmembrane</keyword>
<evidence type="ECO:0000256" key="7">
    <source>
        <dbReference type="SAM" id="Phobius"/>
    </source>
</evidence>
<keyword evidence="5 7" id="KW-1133">Transmembrane helix</keyword>
<feature type="transmembrane region" description="Helical" evidence="7">
    <location>
        <begin position="302"/>
        <end position="322"/>
    </location>
</feature>
<keyword evidence="3" id="KW-1003">Cell membrane</keyword>
<proteinExistence type="inferred from homology"/>
<gene>
    <name evidence="8" type="ORF">BAL341_2443</name>
</gene>
<feature type="transmembrane region" description="Helical" evidence="7">
    <location>
        <begin position="240"/>
        <end position="258"/>
    </location>
</feature>
<name>A0A486XUF9_9GAMM</name>
<feature type="transmembrane region" description="Helical" evidence="7">
    <location>
        <begin position="86"/>
        <end position="108"/>
    </location>
</feature>
<evidence type="ECO:0000313" key="8">
    <source>
        <dbReference type="EMBL" id="VHO05356.1"/>
    </source>
</evidence>
<dbReference type="PIRSF" id="PIRSF004810">
    <property type="entry name" value="ChrA"/>
    <property type="match status" value="1"/>
</dbReference>
<comment type="similarity">
    <text evidence="2">Belongs to the chromate ion transporter (CHR) (TC 2.A.51) family.</text>
</comment>
<evidence type="ECO:0000256" key="5">
    <source>
        <dbReference type="ARBA" id="ARBA00022989"/>
    </source>
</evidence>
<reference evidence="8" key="1">
    <citation type="submission" date="2019-04" db="EMBL/GenBank/DDBJ databases">
        <authorList>
            <person name="Brambilla D."/>
        </authorList>
    </citation>
    <scope>NUCLEOTIDE SEQUENCE</scope>
    <source>
        <strain evidence="8">BAL1</strain>
    </source>
</reference>
<evidence type="ECO:0000256" key="1">
    <source>
        <dbReference type="ARBA" id="ARBA00004651"/>
    </source>
</evidence>
<feature type="transmembrane region" description="Helical" evidence="7">
    <location>
        <begin position="168"/>
        <end position="190"/>
    </location>
</feature>